<gene>
    <name evidence="4" type="ORF">BDV96DRAFT_651746</name>
</gene>
<dbReference type="Pfam" id="PF00294">
    <property type="entry name" value="PfkB"/>
    <property type="match status" value="1"/>
</dbReference>
<dbReference type="PROSITE" id="PS00584">
    <property type="entry name" value="PFKB_KINASES_2"/>
    <property type="match status" value="1"/>
</dbReference>
<dbReference type="Gene3D" id="3.40.1190.20">
    <property type="match status" value="1"/>
</dbReference>
<evidence type="ECO:0000256" key="1">
    <source>
        <dbReference type="ARBA" id="ARBA00022679"/>
    </source>
</evidence>
<evidence type="ECO:0000313" key="5">
    <source>
        <dbReference type="Proteomes" id="UP000799770"/>
    </source>
</evidence>
<evidence type="ECO:0000259" key="3">
    <source>
        <dbReference type="Pfam" id="PF00294"/>
    </source>
</evidence>
<dbReference type="PANTHER" id="PTHR42774:SF3">
    <property type="entry name" value="KETOHEXOKINASE"/>
    <property type="match status" value="1"/>
</dbReference>
<proteinExistence type="predicted"/>
<feature type="domain" description="Carbohydrate kinase PfkB" evidence="3">
    <location>
        <begin position="198"/>
        <end position="328"/>
    </location>
</feature>
<dbReference type="AlphaFoldDB" id="A0A6A5YS04"/>
<dbReference type="OrthoDB" id="204058at2759"/>
<keyword evidence="5" id="KW-1185">Reference proteome</keyword>
<sequence length="339" mass="37887">MQHIIAVGAVYIDTILSVPYYPSEDEKLRAQSLTRRRGGNCANTFEVLQQLTDRAKVQLSLSCVLPAKESEACKFIRSSLNNVALDPSSIYREDTQEAASSYIIKSRDTDSRTIVSYNELPEMALDEFVMKAGIMAVQEDAKMGWYHFEVRPTFGRNRDSIAKRFKGRTPDVLLQWVKYLRSSPNHQGFRISVEVEKPSREGLQDVAAEADVVFYSRPWAEAKEFSSARDCLEKQKSVTRAGALLCCTWGSAGATVLQKQPNSHEVWETVGAWKPSQRAARIVDTIGAGDTFIAGMLFGLSHHLKDWSLKKKLEFANELAGRKVLQEGFHGLGEAMTAT</sequence>
<dbReference type="Proteomes" id="UP000799770">
    <property type="component" value="Unassembled WGS sequence"/>
</dbReference>
<dbReference type="SUPFAM" id="SSF53613">
    <property type="entry name" value="Ribokinase-like"/>
    <property type="match status" value="1"/>
</dbReference>
<protein>
    <submittedName>
        <fullName evidence="4">Ribokinase-like protein</fullName>
    </submittedName>
</protein>
<keyword evidence="1" id="KW-0808">Transferase</keyword>
<accession>A0A6A5YS04</accession>
<dbReference type="InterPro" id="IPR029056">
    <property type="entry name" value="Ribokinase-like"/>
</dbReference>
<evidence type="ECO:0000256" key="2">
    <source>
        <dbReference type="ARBA" id="ARBA00022777"/>
    </source>
</evidence>
<dbReference type="InterPro" id="IPR052562">
    <property type="entry name" value="Ketohexokinase-related"/>
</dbReference>
<dbReference type="GO" id="GO:0016301">
    <property type="term" value="F:kinase activity"/>
    <property type="evidence" value="ECO:0007669"/>
    <property type="project" value="UniProtKB-KW"/>
</dbReference>
<evidence type="ECO:0000313" key="4">
    <source>
        <dbReference type="EMBL" id="KAF2109780.1"/>
    </source>
</evidence>
<dbReference type="PANTHER" id="PTHR42774">
    <property type="entry name" value="PHOSPHOTRANSFERASE SYSTEM TRANSPORT PROTEIN"/>
    <property type="match status" value="1"/>
</dbReference>
<dbReference type="EMBL" id="ML977341">
    <property type="protein sequence ID" value="KAF2109780.1"/>
    <property type="molecule type" value="Genomic_DNA"/>
</dbReference>
<organism evidence="4 5">
    <name type="scientific">Lophiotrema nucula</name>
    <dbReference type="NCBI Taxonomy" id="690887"/>
    <lineage>
        <taxon>Eukaryota</taxon>
        <taxon>Fungi</taxon>
        <taxon>Dikarya</taxon>
        <taxon>Ascomycota</taxon>
        <taxon>Pezizomycotina</taxon>
        <taxon>Dothideomycetes</taxon>
        <taxon>Pleosporomycetidae</taxon>
        <taxon>Pleosporales</taxon>
        <taxon>Lophiotremataceae</taxon>
        <taxon>Lophiotrema</taxon>
    </lineage>
</organism>
<reference evidence="4" key="1">
    <citation type="journal article" date="2020" name="Stud. Mycol.">
        <title>101 Dothideomycetes genomes: a test case for predicting lifestyles and emergence of pathogens.</title>
        <authorList>
            <person name="Haridas S."/>
            <person name="Albert R."/>
            <person name="Binder M."/>
            <person name="Bloem J."/>
            <person name="Labutti K."/>
            <person name="Salamov A."/>
            <person name="Andreopoulos B."/>
            <person name="Baker S."/>
            <person name="Barry K."/>
            <person name="Bills G."/>
            <person name="Bluhm B."/>
            <person name="Cannon C."/>
            <person name="Castanera R."/>
            <person name="Culley D."/>
            <person name="Daum C."/>
            <person name="Ezra D."/>
            <person name="Gonzalez J."/>
            <person name="Henrissat B."/>
            <person name="Kuo A."/>
            <person name="Liang C."/>
            <person name="Lipzen A."/>
            <person name="Lutzoni F."/>
            <person name="Magnuson J."/>
            <person name="Mondo S."/>
            <person name="Nolan M."/>
            <person name="Ohm R."/>
            <person name="Pangilinan J."/>
            <person name="Park H.-J."/>
            <person name="Ramirez L."/>
            <person name="Alfaro M."/>
            <person name="Sun H."/>
            <person name="Tritt A."/>
            <person name="Yoshinaga Y."/>
            <person name="Zwiers L.-H."/>
            <person name="Turgeon B."/>
            <person name="Goodwin S."/>
            <person name="Spatafora J."/>
            <person name="Crous P."/>
            <person name="Grigoriev I."/>
        </authorList>
    </citation>
    <scope>NUCLEOTIDE SEQUENCE</scope>
    <source>
        <strain evidence="4">CBS 627.86</strain>
    </source>
</reference>
<name>A0A6A5YS04_9PLEO</name>
<keyword evidence="2 4" id="KW-0418">Kinase</keyword>
<dbReference type="InterPro" id="IPR002173">
    <property type="entry name" value="Carboh/pur_kinase_PfkB_CS"/>
</dbReference>
<dbReference type="InterPro" id="IPR011611">
    <property type="entry name" value="PfkB_dom"/>
</dbReference>